<dbReference type="CDD" id="cd00156">
    <property type="entry name" value="REC"/>
    <property type="match status" value="1"/>
</dbReference>
<dbReference type="PROSITE" id="PS50109">
    <property type="entry name" value="HIS_KIN"/>
    <property type="match status" value="1"/>
</dbReference>
<protein>
    <recommendedName>
        <fullName evidence="2">histidine kinase</fullName>
        <ecNumber evidence="2">2.7.13.3</ecNumber>
    </recommendedName>
</protein>
<dbReference type="Proteomes" id="UP000195633">
    <property type="component" value="Chromosome"/>
</dbReference>
<dbReference type="CDD" id="cd00082">
    <property type="entry name" value="HisKA"/>
    <property type="match status" value="1"/>
</dbReference>
<dbReference type="InterPro" id="IPR003594">
    <property type="entry name" value="HATPase_dom"/>
</dbReference>
<name>A0A1Y0V0R7_9PROT</name>
<evidence type="ECO:0000259" key="6">
    <source>
        <dbReference type="PROSITE" id="PS50109"/>
    </source>
</evidence>
<proteinExistence type="predicted"/>
<dbReference type="InterPro" id="IPR001789">
    <property type="entry name" value="Sig_transdc_resp-reg_receiver"/>
</dbReference>
<evidence type="ECO:0000259" key="7">
    <source>
        <dbReference type="PROSITE" id="PS50110"/>
    </source>
</evidence>
<dbReference type="PRINTS" id="PR00344">
    <property type="entry name" value="BCTRLSENSOR"/>
</dbReference>
<evidence type="ECO:0000313" key="9">
    <source>
        <dbReference type="Proteomes" id="UP000195633"/>
    </source>
</evidence>
<dbReference type="EC" id="2.7.13.3" evidence="2"/>
<dbReference type="SMART" id="SM00388">
    <property type="entry name" value="HisKA"/>
    <property type="match status" value="1"/>
</dbReference>
<dbReference type="SUPFAM" id="SSF52172">
    <property type="entry name" value="CheY-like"/>
    <property type="match status" value="2"/>
</dbReference>
<comment type="catalytic activity">
    <reaction evidence="1">
        <text>ATP + protein L-histidine = ADP + protein N-phospho-L-histidine.</text>
        <dbReference type="EC" id="2.7.13.3"/>
    </reaction>
</comment>
<evidence type="ECO:0000256" key="3">
    <source>
        <dbReference type="ARBA" id="ARBA00022553"/>
    </source>
</evidence>
<keyword evidence="8" id="KW-0808">Transferase</keyword>
<keyword evidence="5" id="KW-0175">Coiled coil</keyword>
<dbReference type="PANTHER" id="PTHR43065:SF50">
    <property type="entry name" value="HISTIDINE KINASE"/>
    <property type="match status" value="1"/>
</dbReference>
<sequence>MFFTLTSRKGTSADFMPVAGKIMDFLSCSILFAGVDAAWQVHLQTLLQARGLRVKSVVDGRSAFAGFDEDLPDLLVVPARLPDMLATQLCQRLRLNAATRGIPVVVLLPEANSRQEAEILERGADCCFSMADNPLLLVFRICALLREYDEDLAGREGVVFRQPRIVIMTAPGGVLWAWSDKQKPADFELARGGQPYLVELLQQNGEDALQVEDPEKLDLSGIASSRSCPDCVVVDLACPAFDGLALARTIAAFRRRSRQCTRIMGMVEHGGLSGEQVARAFHAGIDDLLDADTPVDLLVSRIGSLVRRKTLQDEARREEAHIESARARMALADALRRVNADLAAANRKLIEAQAKLVQSAKMASLGELAAGIAHEFNNPLAFVLAHENTVKRSMVKALHAVRSQDLVTAETALQKGSERLSASLIGLSRMRDLVASLRRFSRLEEGEFRRLDVPEAIGMVLTLLAPKLGQDIEVTCKLEAPPELVCQAALVNQVVMNIVSNAADAILDKRRETIQSTEPMLSRADRILITSFLEEAESGKGEEYVIQISDTGPGVPKELQERVFEPFFTTKPVGSGTGLGLATAYGVVQAHGGNVVVTNASALGGACFTLRVPYRAGEERRGDNVA</sequence>
<dbReference type="SMART" id="SM00387">
    <property type="entry name" value="HATPase_c"/>
    <property type="match status" value="1"/>
</dbReference>
<dbReference type="GO" id="GO:0000155">
    <property type="term" value="F:phosphorelay sensor kinase activity"/>
    <property type="evidence" value="ECO:0007669"/>
    <property type="project" value="InterPro"/>
</dbReference>
<dbReference type="InterPro" id="IPR004358">
    <property type="entry name" value="Sig_transdc_His_kin-like_C"/>
</dbReference>
<dbReference type="Pfam" id="PF02518">
    <property type="entry name" value="HATPase_c"/>
    <property type="match status" value="1"/>
</dbReference>
<feature type="domain" description="Histidine kinase" evidence="6">
    <location>
        <begin position="371"/>
        <end position="616"/>
    </location>
</feature>
<keyword evidence="8" id="KW-0418">Kinase</keyword>
<evidence type="ECO:0000256" key="1">
    <source>
        <dbReference type="ARBA" id="ARBA00000085"/>
    </source>
</evidence>
<dbReference type="SUPFAM" id="SSF47384">
    <property type="entry name" value="Homodimeric domain of signal transducing histidine kinase"/>
    <property type="match status" value="1"/>
</dbReference>
<dbReference type="InterPro" id="IPR036097">
    <property type="entry name" value="HisK_dim/P_sf"/>
</dbReference>
<evidence type="ECO:0000256" key="4">
    <source>
        <dbReference type="PROSITE-ProRule" id="PRU00169"/>
    </source>
</evidence>
<gene>
    <name evidence="8" type="ORF">S101447_00212</name>
</gene>
<dbReference type="EMBL" id="CP021524">
    <property type="protein sequence ID" value="ARW09318.1"/>
    <property type="molecule type" value="Genomic_DNA"/>
</dbReference>
<dbReference type="InterPro" id="IPR011006">
    <property type="entry name" value="CheY-like_superfamily"/>
</dbReference>
<feature type="domain" description="Response regulatory" evidence="7">
    <location>
        <begin position="29"/>
        <end position="145"/>
    </location>
</feature>
<reference evidence="8 9" key="1">
    <citation type="submission" date="2017-05" db="EMBL/GenBank/DDBJ databases">
        <title>Genome sequence of Acetobacter pasteurianus subsp. ascendens strain SRCM101447.</title>
        <authorList>
            <person name="Cho S.H."/>
        </authorList>
    </citation>
    <scope>NUCLEOTIDE SEQUENCE [LARGE SCALE GENOMIC DNA]</scope>
    <source>
        <strain evidence="8 9">SRCM101447</strain>
    </source>
</reference>
<accession>A0A1Y0V0R7</accession>
<dbReference type="InterPro" id="IPR003661">
    <property type="entry name" value="HisK_dim/P_dom"/>
</dbReference>
<dbReference type="Gene3D" id="3.40.50.2300">
    <property type="match status" value="2"/>
</dbReference>
<dbReference type="InterPro" id="IPR036890">
    <property type="entry name" value="HATPase_C_sf"/>
</dbReference>
<dbReference type="STRING" id="481146.A4S02_03060"/>
<feature type="coiled-coil region" evidence="5">
    <location>
        <begin position="308"/>
        <end position="355"/>
    </location>
</feature>
<dbReference type="Gene3D" id="1.10.287.130">
    <property type="match status" value="1"/>
</dbReference>
<comment type="caution">
    <text evidence="4">Lacks conserved residue(s) required for the propagation of feature annotation.</text>
</comment>
<keyword evidence="3" id="KW-0597">Phosphoprotein</keyword>
<dbReference type="PROSITE" id="PS50110">
    <property type="entry name" value="RESPONSE_REGULATORY"/>
    <property type="match status" value="1"/>
</dbReference>
<evidence type="ECO:0000256" key="5">
    <source>
        <dbReference type="SAM" id="Coils"/>
    </source>
</evidence>
<dbReference type="InterPro" id="IPR005467">
    <property type="entry name" value="His_kinase_dom"/>
</dbReference>
<dbReference type="SUPFAM" id="SSF55874">
    <property type="entry name" value="ATPase domain of HSP90 chaperone/DNA topoisomerase II/histidine kinase"/>
    <property type="match status" value="1"/>
</dbReference>
<dbReference type="AlphaFoldDB" id="A0A1Y0V0R7"/>
<evidence type="ECO:0000313" key="8">
    <source>
        <dbReference type="EMBL" id="ARW09318.1"/>
    </source>
</evidence>
<organism evidence="8 9">
    <name type="scientific">Acetobacter ascendens</name>
    <dbReference type="NCBI Taxonomy" id="481146"/>
    <lineage>
        <taxon>Bacteria</taxon>
        <taxon>Pseudomonadati</taxon>
        <taxon>Pseudomonadota</taxon>
        <taxon>Alphaproteobacteria</taxon>
        <taxon>Acetobacterales</taxon>
        <taxon>Acetobacteraceae</taxon>
        <taxon>Acetobacter</taxon>
    </lineage>
</organism>
<evidence type="ECO:0000256" key="2">
    <source>
        <dbReference type="ARBA" id="ARBA00012438"/>
    </source>
</evidence>
<dbReference type="Gene3D" id="3.30.565.10">
    <property type="entry name" value="Histidine kinase-like ATPase, C-terminal domain"/>
    <property type="match status" value="1"/>
</dbReference>
<dbReference type="PANTHER" id="PTHR43065">
    <property type="entry name" value="SENSOR HISTIDINE KINASE"/>
    <property type="match status" value="1"/>
</dbReference>